<evidence type="ECO:0000313" key="1">
    <source>
        <dbReference type="EMBL" id="SFA45170.1"/>
    </source>
</evidence>
<name>A0A1I0T0D4_9NOCA</name>
<accession>A0A1I0T0D4</accession>
<dbReference type="AlphaFoldDB" id="A0A1I0T0D4"/>
<sequence>MMPTVVRWRAVHGAHRTVLQLSSPTPYALATSLIGLEESMTSRHSSSLNSVLKDRRDLLMLVDPYSKRV</sequence>
<gene>
    <name evidence="1" type="ORF">SAMN05444374_103233</name>
</gene>
<proteinExistence type="predicted"/>
<organism evidence="1 2">
    <name type="scientific">Rhodococcoides kroppenstedtii</name>
    <dbReference type="NCBI Taxonomy" id="293050"/>
    <lineage>
        <taxon>Bacteria</taxon>
        <taxon>Bacillati</taxon>
        <taxon>Actinomycetota</taxon>
        <taxon>Actinomycetes</taxon>
        <taxon>Mycobacteriales</taxon>
        <taxon>Nocardiaceae</taxon>
        <taxon>Rhodococcoides</taxon>
    </lineage>
</organism>
<protein>
    <submittedName>
        <fullName evidence="1">Uncharacterized protein</fullName>
    </submittedName>
</protein>
<reference evidence="1 2" key="1">
    <citation type="submission" date="2016-10" db="EMBL/GenBank/DDBJ databases">
        <authorList>
            <person name="de Groot N.N."/>
        </authorList>
    </citation>
    <scope>NUCLEOTIDE SEQUENCE [LARGE SCALE GENOMIC DNA]</scope>
    <source>
        <strain evidence="1 2">DSM 44908</strain>
    </source>
</reference>
<dbReference type="Proteomes" id="UP000182054">
    <property type="component" value="Unassembled WGS sequence"/>
</dbReference>
<dbReference type="EMBL" id="FOJN01000003">
    <property type="protein sequence ID" value="SFA45170.1"/>
    <property type="molecule type" value="Genomic_DNA"/>
</dbReference>
<evidence type="ECO:0000313" key="2">
    <source>
        <dbReference type="Proteomes" id="UP000182054"/>
    </source>
</evidence>